<accession>A0A163LME3</accession>
<sequence>MLEVESMYILHEEHVRNISKIAFSRFLKELKFKAYGAKTAMVDTINEAVNEGTLSKEQLGQFIDSEIRYGHHRLLFVKDVEKNSIAYMKSLTYEEVQRLIITKGYSLPENNFIADVHFPTGLQICELKRDEDQLTLTYARTISCNYDGVIRRETDFAFVTINFEESTFTVRIRPRGGIVDKDGSKLIKVNQNAYFYIVEDAMKKIFNGLDLIKSVHFKRSMYNIGIKLTERAEKKWRKQVEAIKDDVITISKTLSSKLPDINQEEFDLEFRLTRLLERALIQSNFEELKKKEEGKLGWVSSFVFSDNSGGKIKSSTKENGRAIELSELYYDTKDTIDKVRTFDKIWINWFGEGKRIIDTRIECTQEYYEIHFFNYILNKDELDHVLSKIRTLAQGD</sequence>
<dbReference type="Proteomes" id="UP000076796">
    <property type="component" value="Unassembled WGS sequence"/>
</dbReference>
<keyword evidence="2" id="KW-1185">Reference proteome</keyword>
<evidence type="ECO:0000313" key="2">
    <source>
        <dbReference type="Proteomes" id="UP000076796"/>
    </source>
</evidence>
<dbReference type="OrthoDB" id="2554226at2"/>
<comment type="caution">
    <text evidence="1">The sequence shown here is derived from an EMBL/GenBank/DDBJ whole genome shotgun (WGS) entry which is preliminary data.</text>
</comment>
<dbReference type="GeneID" id="97556233"/>
<reference evidence="1" key="1">
    <citation type="journal article" date="2016" name="Genome Announc.">
        <title>Draft genomes of two strains of Paenibacillus glucanolyticus with capability to degrade lignocellulose.</title>
        <authorList>
            <person name="Mathews S.L."/>
            <person name="Pawlak J."/>
            <person name="Grunden A.M."/>
        </authorList>
    </citation>
    <scope>NUCLEOTIDE SEQUENCE [LARGE SCALE GENOMIC DNA]</scope>
    <source>
        <strain evidence="1">SLM1</strain>
    </source>
</reference>
<gene>
    <name evidence="1" type="ORF">AWU65_21100</name>
</gene>
<dbReference type="AlphaFoldDB" id="A0A163LME3"/>
<proteinExistence type="predicted"/>
<evidence type="ECO:0000313" key="1">
    <source>
        <dbReference type="EMBL" id="KZS48250.1"/>
    </source>
</evidence>
<name>A0A163LME3_9BACL</name>
<dbReference type="RefSeq" id="WP_063479239.1">
    <property type="nucleotide sequence ID" value="NZ_CP147845.1"/>
</dbReference>
<protein>
    <submittedName>
        <fullName evidence="1">Uncharacterized protein</fullName>
    </submittedName>
</protein>
<organism evidence="1 2">
    <name type="scientific">Paenibacillus glucanolyticus</name>
    <dbReference type="NCBI Taxonomy" id="59843"/>
    <lineage>
        <taxon>Bacteria</taxon>
        <taxon>Bacillati</taxon>
        <taxon>Bacillota</taxon>
        <taxon>Bacilli</taxon>
        <taxon>Bacillales</taxon>
        <taxon>Paenibacillaceae</taxon>
        <taxon>Paenibacillus</taxon>
    </lineage>
</organism>
<dbReference type="EMBL" id="LWMH01000001">
    <property type="protein sequence ID" value="KZS48250.1"/>
    <property type="molecule type" value="Genomic_DNA"/>
</dbReference>